<dbReference type="Proteomes" id="UP000199706">
    <property type="component" value="Unassembled WGS sequence"/>
</dbReference>
<reference evidence="2 3" key="1">
    <citation type="submission" date="2016-10" db="EMBL/GenBank/DDBJ databases">
        <authorList>
            <person name="de Groot N.N."/>
        </authorList>
    </citation>
    <scope>NUCLEOTIDE SEQUENCE [LARGE SCALE GENOMIC DNA]</scope>
    <source>
        <strain evidence="2 3">LMG 2247</strain>
    </source>
</reference>
<evidence type="ECO:0000313" key="3">
    <source>
        <dbReference type="Proteomes" id="UP000199706"/>
    </source>
</evidence>
<keyword evidence="1" id="KW-0812">Transmembrane</keyword>
<gene>
    <name evidence="2" type="ORF">SAMN05216466_106104</name>
</gene>
<proteinExistence type="predicted"/>
<keyword evidence="1" id="KW-0472">Membrane</keyword>
<dbReference type="RefSeq" id="WP_090685390.1">
    <property type="nucleotide sequence ID" value="NZ_FNCJ01000006.1"/>
</dbReference>
<dbReference type="OrthoDB" id="9902474at2"/>
<dbReference type="AlphaFoldDB" id="A0A1G7YA76"/>
<feature type="transmembrane region" description="Helical" evidence="1">
    <location>
        <begin position="29"/>
        <end position="51"/>
    </location>
</feature>
<protein>
    <submittedName>
        <fullName evidence="2">Uncharacterized protein</fullName>
    </submittedName>
</protein>
<keyword evidence="1" id="KW-1133">Transmembrane helix</keyword>
<feature type="transmembrane region" description="Helical" evidence="1">
    <location>
        <begin position="71"/>
        <end position="93"/>
    </location>
</feature>
<name>A0A1G7YA76_9BURK</name>
<sequence>MSHEAQSLILAAGCCIALVAFLSPVWLVILAFAVLAYAIGATVGMSLAVGFGRLASAFLQDGTLGWPDNTAPIYTVGIPLGLLVFLVCMALCFRGKDGSPRAQA</sequence>
<organism evidence="2 3">
    <name type="scientific">Paraburkholderia phenazinium</name>
    <dbReference type="NCBI Taxonomy" id="60549"/>
    <lineage>
        <taxon>Bacteria</taxon>
        <taxon>Pseudomonadati</taxon>
        <taxon>Pseudomonadota</taxon>
        <taxon>Betaproteobacteria</taxon>
        <taxon>Burkholderiales</taxon>
        <taxon>Burkholderiaceae</taxon>
        <taxon>Paraburkholderia</taxon>
    </lineage>
</organism>
<evidence type="ECO:0000256" key="1">
    <source>
        <dbReference type="SAM" id="Phobius"/>
    </source>
</evidence>
<dbReference type="EMBL" id="FNCJ01000006">
    <property type="protein sequence ID" value="SDG93382.1"/>
    <property type="molecule type" value="Genomic_DNA"/>
</dbReference>
<evidence type="ECO:0000313" key="2">
    <source>
        <dbReference type="EMBL" id="SDG93382.1"/>
    </source>
</evidence>
<feature type="transmembrane region" description="Helical" evidence="1">
    <location>
        <begin position="6"/>
        <end position="22"/>
    </location>
</feature>
<accession>A0A1G7YA76</accession>